<dbReference type="InterPro" id="IPR000760">
    <property type="entry name" value="Inositol_monophosphatase-like"/>
</dbReference>
<dbReference type="GO" id="GO:0008934">
    <property type="term" value="F:inositol monophosphate 1-phosphatase activity"/>
    <property type="evidence" value="ECO:0007669"/>
    <property type="project" value="TreeGrafter"/>
</dbReference>
<dbReference type="Proteomes" id="UP000291525">
    <property type="component" value="Unassembled WGS sequence"/>
</dbReference>
<dbReference type="RefSeq" id="WP_130555090.1">
    <property type="nucleotide sequence ID" value="NZ_SHGT01000029.1"/>
</dbReference>
<evidence type="ECO:0000256" key="1">
    <source>
        <dbReference type="ARBA" id="ARBA00001946"/>
    </source>
</evidence>
<dbReference type="SUPFAM" id="SSF56655">
    <property type="entry name" value="Carbohydrate phosphatase"/>
    <property type="match status" value="1"/>
</dbReference>
<proteinExistence type="predicted"/>
<dbReference type="AlphaFoldDB" id="A0A4Q8L1L4"/>
<feature type="binding site" evidence="5">
    <location>
        <position position="86"/>
    </location>
    <ligand>
        <name>Mg(2+)</name>
        <dbReference type="ChEBI" id="CHEBI:18420"/>
        <label>1</label>
        <note>catalytic</note>
    </ligand>
</feature>
<dbReference type="OrthoDB" id="9772456at2"/>
<feature type="binding site" evidence="5">
    <location>
        <position position="85"/>
    </location>
    <ligand>
        <name>Mg(2+)</name>
        <dbReference type="ChEBI" id="CHEBI:18420"/>
        <label>1</label>
        <note>catalytic</note>
    </ligand>
</feature>
<comment type="cofactor">
    <cofactor evidence="1 5">
        <name>Mg(2+)</name>
        <dbReference type="ChEBI" id="CHEBI:18420"/>
    </cofactor>
</comment>
<feature type="binding site" evidence="5">
    <location>
        <position position="66"/>
    </location>
    <ligand>
        <name>Mg(2+)</name>
        <dbReference type="ChEBI" id="CHEBI:18420"/>
        <label>1</label>
        <note>catalytic</note>
    </ligand>
</feature>
<evidence type="ECO:0000256" key="2">
    <source>
        <dbReference type="ARBA" id="ARBA00022723"/>
    </source>
</evidence>
<dbReference type="EMBL" id="SHGT01000029">
    <property type="protein sequence ID" value="TAA12952.1"/>
    <property type="molecule type" value="Genomic_DNA"/>
</dbReference>
<comment type="caution">
    <text evidence="6">The sequence shown here is derived from an EMBL/GenBank/DDBJ whole genome shotgun (WGS) entry which is preliminary data.</text>
</comment>
<evidence type="ECO:0000313" key="7">
    <source>
        <dbReference type="Proteomes" id="UP000291525"/>
    </source>
</evidence>
<accession>A0A4Q8L1L4</accession>
<dbReference type="Gene3D" id="3.40.190.80">
    <property type="match status" value="1"/>
</dbReference>
<dbReference type="PRINTS" id="PR00377">
    <property type="entry name" value="IMPHPHTASES"/>
</dbReference>
<evidence type="ECO:0000313" key="6">
    <source>
        <dbReference type="EMBL" id="TAA12952.1"/>
    </source>
</evidence>
<dbReference type="Pfam" id="PF00459">
    <property type="entry name" value="Inositol_P"/>
    <property type="match status" value="1"/>
</dbReference>
<feature type="binding site" evidence="5">
    <location>
        <position position="205"/>
    </location>
    <ligand>
        <name>Mg(2+)</name>
        <dbReference type="ChEBI" id="CHEBI:18420"/>
        <label>1</label>
        <note>catalytic</note>
    </ligand>
</feature>
<dbReference type="PANTHER" id="PTHR20854">
    <property type="entry name" value="INOSITOL MONOPHOSPHATASE"/>
    <property type="match status" value="1"/>
</dbReference>
<keyword evidence="2 5" id="KW-0479">Metal-binding</keyword>
<keyword evidence="4 5" id="KW-0460">Magnesium</keyword>
<dbReference type="Gene3D" id="3.30.540.10">
    <property type="entry name" value="Fructose-1,6-Bisphosphatase, subunit A, domain 1"/>
    <property type="match status" value="1"/>
</dbReference>
<dbReference type="GO" id="GO:0007165">
    <property type="term" value="P:signal transduction"/>
    <property type="evidence" value="ECO:0007669"/>
    <property type="project" value="TreeGrafter"/>
</dbReference>
<evidence type="ECO:0000256" key="3">
    <source>
        <dbReference type="ARBA" id="ARBA00022801"/>
    </source>
</evidence>
<name>A0A4Q8L1L4_9STRE</name>
<dbReference type="FunFam" id="3.30.540.10:FF:000003">
    <property type="entry name" value="Inositol-1-monophosphatase"/>
    <property type="match status" value="1"/>
</dbReference>
<dbReference type="GO" id="GO:0046872">
    <property type="term" value="F:metal ion binding"/>
    <property type="evidence" value="ECO:0007669"/>
    <property type="project" value="UniProtKB-KW"/>
</dbReference>
<evidence type="ECO:0000256" key="5">
    <source>
        <dbReference type="PIRSR" id="PIRSR600760-2"/>
    </source>
</evidence>
<dbReference type="CDD" id="cd01637">
    <property type="entry name" value="IMPase_like"/>
    <property type="match status" value="1"/>
</dbReference>
<sequence>METKYHFAKQIILDAGEFLRDHLDDPLIIDEKTNPQDLVTHLDKQVQDQLSQKILSEFPMDSVFGEEGGQTGSIKEGKVWVLDPIDGTTNFIAQKNDFSILLAYFEDGVGQFAIIYDVMQDKLFHGGGQFPVYLNHQQLEIPTATSLKRSLIGLNATLYATNQYGLGDLADHSLGTRSVGSAGIGFSHVLEGRLLAYASNLYPWDYAAASILGEGLDCQLLSLEGDAPQFSGREHVMLVPKASLSEIKRFIH</sequence>
<reference evidence="6 7" key="1">
    <citation type="submission" date="2019-02" db="EMBL/GenBank/DDBJ databases">
        <title>First genome of the species Streptococcus parasuis.</title>
        <authorList>
            <person name="Stevens M.J.A."/>
            <person name="Stephan R."/>
        </authorList>
    </citation>
    <scope>NUCLEOTIDE SEQUENCE [LARGE SCALE GENOMIC DNA]</scope>
    <source>
        <strain evidence="6 7">4253</strain>
    </source>
</reference>
<feature type="binding site" evidence="5">
    <location>
        <position position="83"/>
    </location>
    <ligand>
        <name>Mg(2+)</name>
        <dbReference type="ChEBI" id="CHEBI:18420"/>
        <label>1</label>
        <note>catalytic</note>
    </ligand>
</feature>
<keyword evidence="3" id="KW-0378">Hydrolase</keyword>
<organism evidence="6 7">
    <name type="scientific">Streptococcus parasuis</name>
    <dbReference type="NCBI Taxonomy" id="1501662"/>
    <lineage>
        <taxon>Bacteria</taxon>
        <taxon>Bacillati</taxon>
        <taxon>Bacillota</taxon>
        <taxon>Bacilli</taxon>
        <taxon>Lactobacillales</taxon>
        <taxon>Streptococcaceae</taxon>
        <taxon>Streptococcus</taxon>
    </lineage>
</organism>
<protein>
    <submittedName>
        <fullName evidence="6">Inositol monophosphatase family protein</fullName>
    </submittedName>
</protein>
<dbReference type="PANTHER" id="PTHR20854:SF4">
    <property type="entry name" value="INOSITOL-1-MONOPHOSPHATASE-RELATED"/>
    <property type="match status" value="1"/>
</dbReference>
<dbReference type="GO" id="GO:0006020">
    <property type="term" value="P:inositol metabolic process"/>
    <property type="evidence" value="ECO:0007669"/>
    <property type="project" value="TreeGrafter"/>
</dbReference>
<evidence type="ECO:0000256" key="4">
    <source>
        <dbReference type="ARBA" id="ARBA00022842"/>
    </source>
</evidence>
<gene>
    <name evidence="6" type="ORF">EXW74_05820</name>
</gene>